<evidence type="ECO:0000313" key="6">
    <source>
        <dbReference type="Proteomes" id="UP000192582"/>
    </source>
</evidence>
<dbReference type="SUPFAM" id="SSF51905">
    <property type="entry name" value="FAD/NAD(P)-binding domain"/>
    <property type="match status" value="1"/>
</dbReference>
<comment type="similarity">
    <text evidence="1">Belongs to the lycopene cyclase family.</text>
</comment>
<evidence type="ECO:0000256" key="4">
    <source>
        <dbReference type="SAM" id="MobiDB-lite"/>
    </source>
</evidence>
<dbReference type="PANTHER" id="PTHR39757:SF5">
    <property type="entry name" value="OS02G0190600 PROTEIN"/>
    <property type="match status" value="1"/>
</dbReference>
<dbReference type="InterPro" id="IPR010108">
    <property type="entry name" value="Lycopene_cyclase_b/e"/>
</dbReference>
<dbReference type="GO" id="GO:0016117">
    <property type="term" value="P:carotenoid biosynthetic process"/>
    <property type="evidence" value="ECO:0007669"/>
    <property type="project" value="UniProtKB-KW"/>
</dbReference>
<keyword evidence="3" id="KW-0520">NAD</keyword>
<keyword evidence="2" id="KW-0125">Carotenoid biosynthesis</keyword>
<feature type="region of interest" description="Disordered" evidence="4">
    <location>
        <begin position="1"/>
        <end position="27"/>
    </location>
</feature>
<sequence length="448" mass="47284">MTHRPGAARTNAYTFAPSPRASLPGMPPSPPRTDVLVVGGGPAGVALASEFARRGLRVRLVAPEEPRAFAPTYGAWLDELPGWAQACLEAVWTDVRVYMTQTPTPLLRPYALLDNAALLDALLCRAGKHLTWTVGTVRGAARAGEGWEVHGQAGERWWAAVVVDAGGHAGSLRRPRHPGGAALQTAYGVVAHFDSPPISPGSTVWMDYRAEHLPATDVRAAPTFLYAMHLGGTRYLVEETSLIARPAPSRALLRERLYARLRALGALPGEIEREEWVAFPMNAAAPLPGPWLAFGSAAGMVHPVSGFQVAGALSAAPEVADAVTGALVASGPEAAVWAGWSALWPPERRAARELALLGVDALLALPGNMLPDFFRAFFGLPASEWRAFLSHGAGAGDLARTMLRVFAAAKQGVRLPLARAALRQPGVSGRGLLAVARRSDRTGGGPNG</sequence>
<dbReference type="AlphaFoldDB" id="A0A1W1VBG2"/>
<evidence type="ECO:0000256" key="2">
    <source>
        <dbReference type="ARBA" id="ARBA00022746"/>
    </source>
</evidence>
<gene>
    <name evidence="5" type="ORF">SAMN00790413_00868</name>
</gene>
<evidence type="ECO:0000313" key="5">
    <source>
        <dbReference type="EMBL" id="SMB90702.1"/>
    </source>
</evidence>
<accession>A0A1W1VBG2</accession>
<dbReference type="GO" id="GO:0016705">
    <property type="term" value="F:oxidoreductase activity, acting on paired donors, with incorporation or reduction of molecular oxygen"/>
    <property type="evidence" value="ECO:0007669"/>
    <property type="project" value="InterPro"/>
</dbReference>
<reference evidence="5 6" key="1">
    <citation type="submission" date="2017-04" db="EMBL/GenBank/DDBJ databases">
        <authorList>
            <person name="Afonso C.L."/>
            <person name="Miller P.J."/>
            <person name="Scott M.A."/>
            <person name="Spackman E."/>
            <person name="Goraichik I."/>
            <person name="Dimitrov K.M."/>
            <person name="Suarez D.L."/>
            <person name="Swayne D.E."/>
        </authorList>
    </citation>
    <scope>NUCLEOTIDE SEQUENCE [LARGE SCALE GENOMIC DNA]</scope>
    <source>
        <strain evidence="5 6">KR-140</strain>
    </source>
</reference>
<organism evidence="5 6">
    <name type="scientific">Deinococcus hopiensis KR-140</name>
    <dbReference type="NCBI Taxonomy" id="695939"/>
    <lineage>
        <taxon>Bacteria</taxon>
        <taxon>Thermotogati</taxon>
        <taxon>Deinococcota</taxon>
        <taxon>Deinococci</taxon>
        <taxon>Deinococcales</taxon>
        <taxon>Deinococcaceae</taxon>
        <taxon>Deinococcus</taxon>
    </lineage>
</organism>
<dbReference type="STRING" id="695939.SAMN00790413_00868"/>
<dbReference type="Pfam" id="PF05834">
    <property type="entry name" value="Lycopene_cycl"/>
    <property type="match status" value="1"/>
</dbReference>
<protein>
    <submittedName>
        <fullName evidence="5">Lycopene cyclase (CrtL-type)</fullName>
    </submittedName>
</protein>
<evidence type="ECO:0000256" key="3">
    <source>
        <dbReference type="ARBA" id="ARBA00023027"/>
    </source>
</evidence>
<dbReference type="NCBIfam" id="TIGR01790">
    <property type="entry name" value="carotene-cycl"/>
    <property type="match status" value="1"/>
</dbReference>
<evidence type="ECO:0000256" key="1">
    <source>
        <dbReference type="ARBA" id="ARBA00006599"/>
    </source>
</evidence>
<dbReference type="GO" id="GO:0016860">
    <property type="term" value="F:intramolecular oxidoreductase activity"/>
    <property type="evidence" value="ECO:0007669"/>
    <property type="project" value="UniProtKB-ARBA"/>
</dbReference>
<dbReference type="Gene3D" id="3.50.50.60">
    <property type="entry name" value="FAD/NAD(P)-binding domain"/>
    <property type="match status" value="1"/>
</dbReference>
<dbReference type="PANTHER" id="PTHR39757">
    <property type="match status" value="1"/>
</dbReference>
<dbReference type="Proteomes" id="UP000192582">
    <property type="component" value="Unassembled WGS sequence"/>
</dbReference>
<keyword evidence="6" id="KW-1185">Reference proteome</keyword>
<name>A0A1W1VBG2_9DEIO</name>
<proteinExistence type="inferred from homology"/>
<dbReference type="EMBL" id="FWWU01000009">
    <property type="protein sequence ID" value="SMB90702.1"/>
    <property type="molecule type" value="Genomic_DNA"/>
</dbReference>
<dbReference type="InterPro" id="IPR036188">
    <property type="entry name" value="FAD/NAD-bd_sf"/>
</dbReference>